<dbReference type="AlphaFoldDB" id="A0A543CNS6"/>
<evidence type="ECO:0000256" key="1">
    <source>
        <dbReference type="SAM" id="Phobius"/>
    </source>
</evidence>
<gene>
    <name evidence="2" type="ORF">FB559_4386</name>
</gene>
<keyword evidence="1" id="KW-1133">Transmembrane helix</keyword>
<comment type="caution">
    <text evidence="2">The sequence shown here is derived from an EMBL/GenBank/DDBJ whole genome shotgun (WGS) entry which is preliminary data.</text>
</comment>
<dbReference type="RefSeq" id="WP_141957317.1">
    <property type="nucleotide sequence ID" value="NZ_VFOZ01000001.1"/>
</dbReference>
<evidence type="ECO:0000313" key="3">
    <source>
        <dbReference type="Proteomes" id="UP000316096"/>
    </source>
</evidence>
<evidence type="ECO:0000313" key="2">
    <source>
        <dbReference type="EMBL" id="TQL98754.1"/>
    </source>
</evidence>
<dbReference type="Proteomes" id="UP000316096">
    <property type="component" value="Unassembled WGS sequence"/>
</dbReference>
<feature type="transmembrane region" description="Helical" evidence="1">
    <location>
        <begin position="49"/>
        <end position="71"/>
    </location>
</feature>
<organism evidence="2 3">
    <name type="scientific">Actinoallomurus bryophytorum</name>
    <dbReference type="NCBI Taxonomy" id="1490222"/>
    <lineage>
        <taxon>Bacteria</taxon>
        <taxon>Bacillati</taxon>
        <taxon>Actinomycetota</taxon>
        <taxon>Actinomycetes</taxon>
        <taxon>Streptosporangiales</taxon>
        <taxon>Thermomonosporaceae</taxon>
        <taxon>Actinoallomurus</taxon>
    </lineage>
</organism>
<keyword evidence="1" id="KW-0472">Membrane</keyword>
<sequence>MWNRVWLALTGLVLLVAGGTTLAGGLGAFGPDRPVVTGAMSQKMAENPWFWPAVAACALTVAVLGTGWLAAQWRSRTLRRLAMGDARAGATRMAARVATRAISADVTSYPGVRRVRTRLSGSARRPSVRVRVMCDAEVDLGELAWRIRDDAMVRLRTTLNREDLGGVVDFRMKREIPAWERRVV</sequence>
<keyword evidence="3" id="KW-1185">Reference proteome</keyword>
<protein>
    <submittedName>
        <fullName evidence="2">Uncharacterized protein</fullName>
    </submittedName>
</protein>
<name>A0A543CNS6_9ACTN</name>
<keyword evidence="1" id="KW-0812">Transmembrane</keyword>
<proteinExistence type="predicted"/>
<dbReference type="EMBL" id="VFOZ01000001">
    <property type="protein sequence ID" value="TQL98754.1"/>
    <property type="molecule type" value="Genomic_DNA"/>
</dbReference>
<dbReference type="OrthoDB" id="3427173at2"/>
<accession>A0A543CNS6</accession>
<reference evidence="2 3" key="1">
    <citation type="submission" date="2019-06" db="EMBL/GenBank/DDBJ databases">
        <title>Sequencing the genomes of 1000 actinobacteria strains.</title>
        <authorList>
            <person name="Klenk H.-P."/>
        </authorList>
    </citation>
    <scope>NUCLEOTIDE SEQUENCE [LARGE SCALE GENOMIC DNA]</scope>
    <source>
        <strain evidence="2 3">DSM 102200</strain>
    </source>
</reference>